<reference evidence="2 3" key="1">
    <citation type="submission" date="2021-06" db="EMBL/GenBank/DDBJ databases">
        <authorList>
            <person name="Palmer J.M."/>
        </authorList>
    </citation>
    <scope>NUCLEOTIDE SEQUENCE [LARGE SCALE GENOMIC DNA]</scope>
    <source>
        <strain evidence="3">if_2019</strain>
        <tissue evidence="2">Muscle</tissue>
    </source>
</reference>
<dbReference type="EMBL" id="JAHRIQ010024240">
    <property type="protein sequence ID" value="MEQ2228886.1"/>
    <property type="molecule type" value="Genomic_DNA"/>
</dbReference>
<feature type="compositionally biased region" description="Basic and acidic residues" evidence="1">
    <location>
        <begin position="19"/>
        <end position="29"/>
    </location>
</feature>
<proteinExistence type="predicted"/>
<organism evidence="2 3">
    <name type="scientific">Ilyodon furcidens</name>
    <name type="common">goldbreast splitfin</name>
    <dbReference type="NCBI Taxonomy" id="33524"/>
    <lineage>
        <taxon>Eukaryota</taxon>
        <taxon>Metazoa</taxon>
        <taxon>Chordata</taxon>
        <taxon>Craniata</taxon>
        <taxon>Vertebrata</taxon>
        <taxon>Euteleostomi</taxon>
        <taxon>Actinopterygii</taxon>
        <taxon>Neopterygii</taxon>
        <taxon>Teleostei</taxon>
        <taxon>Neoteleostei</taxon>
        <taxon>Acanthomorphata</taxon>
        <taxon>Ovalentaria</taxon>
        <taxon>Atherinomorphae</taxon>
        <taxon>Cyprinodontiformes</taxon>
        <taxon>Goodeidae</taxon>
        <taxon>Ilyodon</taxon>
    </lineage>
</organism>
<protein>
    <submittedName>
        <fullName evidence="2">Uncharacterized protein</fullName>
    </submittedName>
</protein>
<feature type="region of interest" description="Disordered" evidence="1">
    <location>
        <begin position="1"/>
        <end position="77"/>
    </location>
</feature>
<name>A0ABV0T817_9TELE</name>
<comment type="caution">
    <text evidence="2">The sequence shown here is derived from an EMBL/GenBank/DDBJ whole genome shotgun (WGS) entry which is preliminary data.</text>
</comment>
<sequence length="99" mass="10887">MDTESTHSGYSSRSGRSNRHGDRSRERYKCGSSKDSSRSERSVVINPPDTPSQDSPIHNEEPLPGEPSAAADPGDEAQVFVHIPLPSLYTMQSDETKEQ</sequence>
<accession>A0ABV0T817</accession>
<gene>
    <name evidence="2" type="ORF">ILYODFUR_013265</name>
</gene>
<evidence type="ECO:0000256" key="1">
    <source>
        <dbReference type="SAM" id="MobiDB-lite"/>
    </source>
</evidence>
<evidence type="ECO:0000313" key="3">
    <source>
        <dbReference type="Proteomes" id="UP001482620"/>
    </source>
</evidence>
<keyword evidence="3" id="KW-1185">Reference proteome</keyword>
<dbReference type="Proteomes" id="UP001482620">
    <property type="component" value="Unassembled WGS sequence"/>
</dbReference>
<feature type="compositionally biased region" description="Low complexity" evidence="1">
    <location>
        <begin position="1"/>
        <end position="15"/>
    </location>
</feature>
<evidence type="ECO:0000313" key="2">
    <source>
        <dbReference type="EMBL" id="MEQ2228886.1"/>
    </source>
</evidence>